<sequence>MKEISSVTKSIIWWLGKSYADWKIGHDDHYDYAPTTMLEGDGEDDDVDYDYAPTTSEGDVKQRWWDPDMVVYEGEIRRGCDGVKIRRWCQWYWWLKQWLKVVVVSGLNGFQWGGIQSTWVKLVVICGIRLM</sequence>
<reference evidence="1" key="1">
    <citation type="submission" date="2023-04" db="EMBL/GenBank/DDBJ databases">
        <authorList>
            <person name="Vijverberg K."/>
            <person name="Xiong W."/>
            <person name="Schranz E."/>
        </authorList>
    </citation>
    <scope>NUCLEOTIDE SEQUENCE</scope>
</reference>
<proteinExistence type="predicted"/>
<dbReference type="Proteomes" id="UP001177003">
    <property type="component" value="Chromosome 6"/>
</dbReference>
<keyword evidence="2" id="KW-1185">Reference proteome</keyword>
<organism evidence="1 2">
    <name type="scientific">Lactuca saligna</name>
    <name type="common">Willowleaf lettuce</name>
    <dbReference type="NCBI Taxonomy" id="75948"/>
    <lineage>
        <taxon>Eukaryota</taxon>
        <taxon>Viridiplantae</taxon>
        <taxon>Streptophyta</taxon>
        <taxon>Embryophyta</taxon>
        <taxon>Tracheophyta</taxon>
        <taxon>Spermatophyta</taxon>
        <taxon>Magnoliopsida</taxon>
        <taxon>eudicotyledons</taxon>
        <taxon>Gunneridae</taxon>
        <taxon>Pentapetalae</taxon>
        <taxon>asterids</taxon>
        <taxon>campanulids</taxon>
        <taxon>Asterales</taxon>
        <taxon>Asteraceae</taxon>
        <taxon>Cichorioideae</taxon>
        <taxon>Cichorieae</taxon>
        <taxon>Lactucinae</taxon>
        <taxon>Lactuca</taxon>
    </lineage>
</organism>
<evidence type="ECO:0000313" key="1">
    <source>
        <dbReference type="EMBL" id="CAI9289339.1"/>
    </source>
</evidence>
<dbReference type="AlphaFoldDB" id="A0AA35ZC07"/>
<accession>A0AA35ZC07</accession>
<name>A0AA35ZC07_LACSI</name>
<gene>
    <name evidence="1" type="ORF">LSALG_LOCUS28581</name>
</gene>
<evidence type="ECO:0000313" key="2">
    <source>
        <dbReference type="Proteomes" id="UP001177003"/>
    </source>
</evidence>
<protein>
    <submittedName>
        <fullName evidence="1">Uncharacterized protein</fullName>
    </submittedName>
</protein>
<dbReference type="EMBL" id="OX465082">
    <property type="protein sequence ID" value="CAI9289339.1"/>
    <property type="molecule type" value="Genomic_DNA"/>
</dbReference>